<name>A0A4R9AQ23_9MICO</name>
<evidence type="ECO:0000256" key="1">
    <source>
        <dbReference type="SAM" id="SignalP"/>
    </source>
</evidence>
<dbReference type="Proteomes" id="UP000297983">
    <property type="component" value="Unassembled WGS sequence"/>
</dbReference>
<sequence length="940" mass="97267">MASRLGPLLAAGIVLMSVLVPTSSKAATSIPAPDGLSSATAAASCWEVKQLTPAAPSGVYWLGTPTLGAPQQFYCDQVTSGGGWVLVGRGREGWSQSNEGAGTPADVHGTITGQAAFAPKQLSSKVIGGLLNGQQVKALPDGIRLSRATNTAGTTWQESTFAFSSPRVEWSWMFGNVQRLASWKIGTVTGTTGLTQAFGSGTTQDRIETATGATPGYSPGFGFGSAARGTPDASSYIWASSTTAGYPRPFTQVYLRPKLLSSTIYAAIPDRGTEKVEQAGVAESFAVPTAWGVSGIGAGPNTVEGSNEVSAFAESNGVVYVGGNFLTVQKTAAGGSQVAQAYLAAFDVKSGAWISSFRPTFDKQVKALAVLPNGNLAVGGFFGQVNGQSRPGLVVLNPTTGVTATAFTTQLTNSLSGGVPIVRALDVQNDWLYIGGTFTHMTGGTATSQVYLRSAGRVSVSNGTPDSTWNPEFNGTVVSLDASSIGDRVYFAGFFSASKATAAVKGAVINTSDASVIPWTINFSSTKANYQQTVKEVGGIVWIGGSEHMLYSYDRTAMTEKSSNVGNAGGDFQAISTDGSVIYGGCHCFFSNYHGSHTWPSVGTGWTQATKISSAGAWDNVTGAPLPQFSPIVNQRVGAGAWALFNDSLGNTWFGGDYRASVKAGFVRQWSGGFVRFAHNDSQAPTVPSALTVSTSASGDTLNWSGSSDDRGAVSYQILRNDRVIATAPSLSITVAAAPVGTKYFVRAVDGSGNWSSSTPAALVSTTPPPGSGNPILIDAGSTWSYYYSTTDPTSGWQAPTYDASSWSTGPAPIGWGQTTLGTTLSRVAPQALTSYYRKSFSVADASKIASVKLTTRADDGIVVYVNGAEVVRSNIGTGTVTSSTYATSAISATNALANPVTVTVPGSAFVTGTNLITAEVHSNYRTTPSASFELTAVVQ</sequence>
<dbReference type="InterPro" id="IPR008979">
    <property type="entry name" value="Galactose-bd-like_sf"/>
</dbReference>
<keyword evidence="1" id="KW-0732">Signal</keyword>
<dbReference type="SUPFAM" id="SSF56496">
    <property type="entry name" value="Fibrinogen C-terminal domain-like"/>
    <property type="match status" value="1"/>
</dbReference>
<dbReference type="SUPFAM" id="SSF50998">
    <property type="entry name" value="Quinoprotein alcohol dehydrogenase-like"/>
    <property type="match status" value="1"/>
</dbReference>
<dbReference type="InterPro" id="IPR013783">
    <property type="entry name" value="Ig-like_fold"/>
</dbReference>
<gene>
    <name evidence="2" type="ORF">E3T50_15970</name>
</gene>
<dbReference type="InterPro" id="IPR014716">
    <property type="entry name" value="Fibrinogen_a/b/g_C_1"/>
</dbReference>
<protein>
    <recommendedName>
        <fullName evidence="4">Fibrinogen C-terminal domain-containing protein</fullName>
    </recommendedName>
</protein>
<reference evidence="2 3" key="1">
    <citation type="submission" date="2019-03" db="EMBL/GenBank/DDBJ databases">
        <title>Genomics of glacier-inhabiting Cryobacterium strains.</title>
        <authorList>
            <person name="Liu Q."/>
            <person name="Xin Y.-H."/>
        </authorList>
    </citation>
    <scope>NUCLEOTIDE SEQUENCE [LARGE SCALE GENOMIC DNA]</scope>
    <source>
        <strain evidence="2 3">Hz16</strain>
    </source>
</reference>
<feature type="signal peptide" evidence="1">
    <location>
        <begin position="1"/>
        <end position="26"/>
    </location>
</feature>
<accession>A0A4R9AQ23</accession>
<dbReference type="InterPro" id="IPR011047">
    <property type="entry name" value="Quinoprotein_ADH-like_sf"/>
</dbReference>
<dbReference type="InterPro" id="IPR036056">
    <property type="entry name" value="Fibrinogen-like_C"/>
</dbReference>
<evidence type="ECO:0000313" key="2">
    <source>
        <dbReference type="EMBL" id="TFD66684.1"/>
    </source>
</evidence>
<feature type="chain" id="PRO_5021024147" description="Fibrinogen C-terminal domain-containing protein" evidence="1">
    <location>
        <begin position="27"/>
        <end position="940"/>
    </location>
</feature>
<evidence type="ECO:0000313" key="3">
    <source>
        <dbReference type="Proteomes" id="UP000297983"/>
    </source>
</evidence>
<proteinExistence type="predicted"/>
<dbReference type="AlphaFoldDB" id="A0A4R9AQ23"/>
<comment type="caution">
    <text evidence="2">The sequence shown here is derived from an EMBL/GenBank/DDBJ whole genome shotgun (WGS) entry which is preliminary data.</text>
</comment>
<dbReference type="GO" id="GO:0005975">
    <property type="term" value="P:carbohydrate metabolic process"/>
    <property type="evidence" value="ECO:0007669"/>
    <property type="project" value="UniProtKB-ARBA"/>
</dbReference>
<dbReference type="Gene3D" id="3.90.215.10">
    <property type="entry name" value="Gamma Fibrinogen, chain A, domain 1"/>
    <property type="match status" value="1"/>
</dbReference>
<organism evidence="2 3">
    <name type="scientific">Cryobacterium gelidum</name>
    <dbReference type="NCBI Taxonomy" id="1259164"/>
    <lineage>
        <taxon>Bacteria</taxon>
        <taxon>Bacillati</taxon>
        <taxon>Actinomycetota</taxon>
        <taxon>Actinomycetes</taxon>
        <taxon>Micrococcales</taxon>
        <taxon>Microbacteriaceae</taxon>
        <taxon>Cryobacterium</taxon>
    </lineage>
</organism>
<dbReference type="Gene3D" id="2.60.120.260">
    <property type="entry name" value="Galactose-binding domain-like"/>
    <property type="match status" value="1"/>
</dbReference>
<dbReference type="SUPFAM" id="SSF49785">
    <property type="entry name" value="Galactose-binding domain-like"/>
    <property type="match status" value="1"/>
</dbReference>
<keyword evidence="3" id="KW-1185">Reference proteome</keyword>
<dbReference type="Gene3D" id="2.60.40.10">
    <property type="entry name" value="Immunoglobulins"/>
    <property type="match status" value="1"/>
</dbReference>
<dbReference type="NCBIfam" id="NF040941">
    <property type="entry name" value="GGGWT_bact"/>
    <property type="match status" value="1"/>
</dbReference>
<dbReference type="RefSeq" id="WP_134553379.1">
    <property type="nucleotide sequence ID" value="NZ_SOHL01000030.1"/>
</dbReference>
<evidence type="ECO:0008006" key="4">
    <source>
        <dbReference type="Google" id="ProtNLM"/>
    </source>
</evidence>
<dbReference type="EMBL" id="SOHL01000030">
    <property type="protein sequence ID" value="TFD66684.1"/>
    <property type="molecule type" value="Genomic_DNA"/>
</dbReference>